<evidence type="ECO:0000256" key="1">
    <source>
        <dbReference type="SAM" id="Phobius"/>
    </source>
</evidence>
<evidence type="ECO:0000313" key="3">
    <source>
        <dbReference type="Proteomes" id="UP000024635"/>
    </source>
</evidence>
<sequence>MSESPNLLKEDATQSPVPPQLFVGIDRTYTVLWYSFLSTSSLILHMFFIFARGLLLSEIRLMLAAILIFHFVVVILSNTDLLGVRWLDSLMSWMIMSSRNPYVYWVFNSLCNYVVALVNLAAYSILIALLWRRKLISFTRSNEIKMTLQVLCMVTCEVLFFIFWEFGLPEKFGAWNLVIEETTNLLFFDVLVLPYLIFNKRIHQEIRAIGKYSLRSLLSPQSSKIRGKHNPKGCWRWKKSVSII</sequence>
<comment type="caution">
    <text evidence="2">The sequence shown here is derived from an EMBL/GenBank/DDBJ whole genome shotgun (WGS) entry which is preliminary data.</text>
</comment>
<accession>A0A016V0Q5</accession>
<name>A0A016V0Q5_9BILA</name>
<feature type="transmembrane region" description="Helical" evidence="1">
    <location>
        <begin position="150"/>
        <end position="168"/>
    </location>
</feature>
<evidence type="ECO:0008006" key="4">
    <source>
        <dbReference type="Google" id="ProtNLM"/>
    </source>
</evidence>
<keyword evidence="1" id="KW-0472">Membrane</keyword>
<protein>
    <recommendedName>
        <fullName evidence="4">Serpentine receptor class gamma</fullName>
    </recommendedName>
</protein>
<keyword evidence="1" id="KW-1133">Transmembrane helix</keyword>
<feature type="transmembrane region" description="Helical" evidence="1">
    <location>
        <begin position="63"/>
        <end position="82"/>
    </location>
</feature>
<feature type="transmembrane region" description="Helical" evidence="1">
    <location>
        <begin position="174"/>
        <end position="198"/>
    </location>
</feature>
<gene>
    <name evidence="2" type="primary">Acey_s0020.g85</name>
    <name evidence="2" type="ORF">Y032_0020g85</name>
</gene>
<dbReference type="Proteomes" id="UP000024635">
    <property type="component" value="Unassembled WGS sequence"/>
</dbReference>
<dbReference type="OrthoDB" id="5821374at2759"/>
<dbReference type="AlphaFoldDB" id="A0A016V0Q5"/>
<feature type="transmembrane region" description="Helical" evidence="1">
    <location>
        <begin position="31"/>
        <end position="51"/>
    </location>
</feature>
<keyword evidence="3" id="KW-1185">Reference proteome</keyword>
<dbReference type="EMBL" id="JARK01001356">
    <property type="protein sequence ID" value="EYC21259.1"/>
    <property type="molecule type" value="Genomic_DNA"/>
</dbReference>
<feature type="transmembrane region" description="Helical" evidence="1">
    <location>
        <begin position="102"/>
        <end position="130"/>
    </location>
</feature>
<keyword evidence="1" id="KW-0812">Transmembrane</keyword>
<evidence type="ECO:0000313" key="2">
    <source>
        <dbReference type="EMBL" id="EYC21259.1"/>
    </source>
</evidence>
<proteinExistence type="predicted"/>
<organism evidence="2 3">
    <name type="scientific">Ancylostoma ceylanicum</name>
    <dbReference type="NCBI Taxonomy" id="53326"/>
    <lineage>
        <taxon>Eukaryota</taxon>
        <taxon>Metazoa</taxon>
        <taxon>Ecdysozoa</taxon>
        <taxon>Nematoda</taxon>
        <taxon>Chromadorea</taxon>
        <taxon>Rhabditida</taxon>
        <taxon>Rhabditina</taxon>
        <taxon>Rhabditomorpha</taxon>
        <taxon>Strongyloidea</taxon>
        <taxon>Ancylostomatidae</taxon>
        <taxon>Ancylostomatinae</taxon>
        <taxon>Ancylostoma</taxon>
    </lineage>
</organism>
<reference evidence="3" key="1">
    <citation type="journal article" date="2015" name="Nat. Genet.">
        <title>The genome and transcriptome of the zoonotic hookworm Ancylostoma ceylanicum identify infection-specific gene families.</title>
        <authorList>
            <person name="Schwarz E.M."/>
            <person name="Hu Y."/>
            <person name="Antoshechkin I."/>
            <person name="Miller M.M."/>
            <person name="Sternberg P.W."/>
            <person name="Aroian R.V."/>
        </authorList>
    </citation>
    <scope>NUCLEOTIDE SEQUENCE</scope>
    <source>
        <strain evidence="3">HY135</strain>
    </source>
</reference>